<dbReference type="Gene3D" id="3.40.50.1100">
    <property type="match status" value="2"/>
</dbReference>
<dbReference type="EMBL" id="SNYM01000007">
    <property type="protein sequence ID" value="TDQ48271.1"/>
    <property type="molecule type" value="Genomic_DNA"/>
</dbReference>
<evidence type="ECO:0000256" key="4">
    <source>
        <dbReference type="PIRSR" id="PIRSR006278-1"/>
    </source>
</evidence>
<evidence type="ECO:0000313" key="8">
    <source>
        <dbReference type="Proteomes" id="UP000295375"/>
    </source>
</evidence>
<dbReference type="SUPFAM" id="SSF53686">
    <property type="entry name" value="Tryptophan synthase beta subunit-like PLP-dependent enzymes"/>
    <property type="match status" value="1"/>
</dbReference>
<comment type="cofactor">
    <cofactor evidence="1">
        <name>pyridoxal 5'-phosphate</name>
        <dbReference type="ChEBI" id="CHEBI:597326"/>
    </cofactor>
</comment>
<dbReference type="RefSeq" id="WP_133590011.1">
    <property type="nucleotide sequence ID" value="NZ_CP037953.1"/>
</dbReference>
<dbReference type="PANTHER" id="PTHR43780">
    <property type="entry name" value="1-AMINOCYCLOPROPANE-1-CARBOXYLATE DEAMINASE-RELATED"/>
    <property type="match status" value="1"/>
</dbReference>
<dbReference type="InterPro" id="IPR027278">
    <property type="entry name" value="ACCD_DCysDesulf"/>
</dbReference>
<dbReference type="InterPro" id="IPR001926">
    <property type="entry name" value="TrpB-like_PALP"/>
</dbReference>
<accession>A0A4R6UMW9</accession>
<dbReference type="InterPro" id="IPR036052">
    <property type="entry name" value="TrpB-like_PALP_sf"/>
</dbReference>
<evidence type="ECO:0000256" key="5">
    <source>
        <dbReference type="PIRSR" id="PIRSR006278-2"/>
    </source>
</evidence>
<dbReference type="OrthoDB" id="9801249at2"/>
<protein>
    <submittedName>
        <fullName evidence="7">1-aminocyclopropane-1-carboxylate deaminase/D-cysteine desulfhydrase-like pyridoxal-dependent ACC family enzyme</fullName>
    </submittedName>
</protein>
<sequence length="307" mass="33737">MSSLKNWFDALAPAPLQQLEHTQAKRAGVELFVLREDCRGQQLSGNKARKLKYLLLEAERRGVRRVISVGGAHSNHLHALAAAGAQCGFVTEAFVRLAEDAPLTPTLIDCQQWGMRLHRLDREQFRALRDEPQRFFSADPETLFIPEGGSTPLALAGVAEMLDDHPQRWSIVLTAAGTGATAAGLACSPFAGEVWAVPVLKQGGYLRAQAKQLLTASRLTRQAPIRWLLNEHHGGYGKVPDELLTFCADFSAQHHIPLEPIYTGKVCYAFERLLSAGAFRRGQRVLLVHNGGLQGWRQPLAISAPNT</sequence>
<evidence type="ECO:0000259" key="6">
    <source>
        <dbReference type="Pfam" id="PF00291"/>
    </source>
</evidence>
<gene>
    <name evidence="7" type="ORF">EV696_1077</name>
</gene>
<feature type="active site" description="Nucleophile" evidence="4">
    <location>
        <position position="74"/>
    </location>
</feature>
<reference evidence="7 8" key="1">
    <citation type="submission" date="2019-03" db="EMBL/GenBank/DDBJ databases">
        <title>Genomic Encyclopedia of Type Strains, Phase IV (KMG-IV): sequencing the most valuable type-strain genomes for metagenomic binning, comparative biology and taxonomic classification.</title>
        <authorList>
            <person name="Goeker M."/>
        </authorList>
    </citation>
    <scope>NUCLEOTIDE SEQUENCE [LARGE SCALE GENOMIC DNA]</scope>
    <source>
        <strain evidence="7 8">DSM 103792</strain>
    </source>
</reference>
<feature type="modified residue" description="N6-(pyridoxal phosphate)lysine" evidence="5">
    <location>
        <position position="47"/>
    </location>
</feature>
<feature type="domain" description="Tryptophan synthase beta chain-like PALP" evidence="6">
    <location>
        <begin position="10"/>
        <end position="291"/>
    </location>
</feature>
<organism evidence="7 8">
    <name type="scientific">Permianibacter aggregans</name>
    <dbReference type="NCBI Taxonomy" id="1510150"/>
    <lineage>
        <taxon>Bacteria</taxon>
        <taxon>Pseudomonadati</taxon>
        <taxon>Pseudomonadota</taxon>
        <taxon>Gammaproteobacteria</taxon>
        <taxon>Pseudomonadales</taxon>
        <taxon>Pseudomonadaceae</taxon>
        <taxon>Permianibacter</taxon>
    </lineage>
</organism>
<evidence type="ECO:0000256" key="1">
    <source>
        <dbReference type="ARBA" id="ARBA00001933"/>
    </source>
</evidence>
<dbReference type="PANTHER" id="PTHR43780:SF2">
    <property type="entry name" value="1-AMINOCYCLOPROPANE-1-CARBOXYLATE DEAMINASE-RELATED"/>
    <property type="match status" value="1"/>
</dbReference>
<proteinExistence type="inferred from homology"/>
<comment type="caution">
    <text evidence="7">The sequence shown here is derived from an EMBL/GenBank/DDBJ whole genome shotgun (WGS) entry which is preliminary data.</text>
</comment>
<dbReference type="PIRSF" id="PIRSF006278">
    <property type="entry name" value="ACCD_DCysDesulf"/>
    <property type="match status" value="1"/>
</dbReference>
<evidence type="ECO:0000256" key="2">
    <source>
        <dbReference type="ARBA" id="ARBA00008639"/>
    </source>
</evidence>
<keyword evidence="3 5" id="KW-0663">Pyridoxal phosphate</keyword>
<dbReference type="GO" id="GO:0019148">
    <property type="term" value="F:D-cysteine desulfhydrase activity"/>
    <property type="evidence" value="ECO:0007669"/>
    <property type="project" value="TreeGrafter"/>
</dbReference>
<dbReference type="AlphaFoldDB" id="A0A4R6UMW9"/>
<evidence type="ECO:0000313" key="7">
    <source>
        <dbReference type="EMBL" id="TDQ48271.1"/>
    </source>
</evidence>
<comment type="similarity">
    <text evidence="2">Belongs to the ACC deaminase/D-cysteine desulfhydrase family.</text>
</comment>
<dbReference type="Proteomes" id="UP000295375">
    <property type="component" value="Unassembled WGS sequence"/>
</dbReference>
<dbReference type="Pfam" id="PF00291">
    <property type="entry name" value="PALP"/>
    <property type="match status" value="1"/>
</dbReference>
<name>A0A4R6UMW9_9GAMM</name>
<evidence type="ECO:0000256" key="3">
    <source>
        <dbReference type="ARBA" id="ARBA00022898"/>
    </source>
</evidence>
<keyword evidence="8" id="KW-1185">Reference proteome</keyword>